<dbReference type="GO" id="GO:0016020">
    <property type="term" value="C:membrane"/>
    <property type="evidence" value="ECO:0007669"/>
    <property type="project" value="InterPro"/>
</dbReference>
<evidence type="ECO:0000256" key="2">
    <source>
        <dbReference type="ARBA" id="ARBA00022475"/>
    </source>
</evidence>
<gene>
    <name evidence="7" type="ordered locus">Hprae_0559</name>
</gene>
<evidence type="ECO:0000256" key="4">
    <source>
        <dbReference type="ARBA" id="ARBA00022989"/>
    </source>
</evidence>
<dbReference type="InterPro" id="IPR022781">
    <property type="entry name" value="Flagellar_biosynth_FliO"/>
</dbReference>
<dbReference type="Proteomes" id="UP000006866">
    <property type="component" value="Chromosome"/>
</dbReference>
<keyword evidence="3 6" id="KW-0812">Transmembrane</keyword>
<evidence type="ECO:0000256" key="3">
    <source>
        <dbReference type="ARBA" id="ARBA00022692"/>
    </source>
</evidence>
<evidence type="ECO:0000313" key="8">
    <source>
        <dbReference type="Proteomes" id="UP000006866"/>
    </source>
</evidence>
<keyword evidence="4 6" id="KW-1133">Transmembrane helix</keyword>
<evidence type="ECO:0000256" key="1">
    <source>
        <dbReference type="ARBA" id="ARBA00004236"/>
    </source>
</evidence>
<dbReference type="GO" id="GO:0044781">
    <property type="term" value="P:bacterial-type flagellum organization"/>
    <property type="evidence" value="ECO:0007669"/>
    <property type="project" value="InterPro"/>
</dbReference>
<reference evidence="7 8" key="2">
    <citation type="journal article" date="2011" name="Stand. Genomic Sci.">
        <title>Complete genome sequence of the extremely halophilic Halanaerobium praevalens type strain (GSL).</title>
        <authorList>
            <person name="Ivanova N."/>
            <person name="Sikorski J."/>
            <person name="Chertkov O."/>
            <person name="Nolan M."/>
            <person name="Lucas S."/>
            <person name="Hammon N."/>
            <person name="Deshpande S."/>
            <person name="Cheng J.F."/>
            <person name="Tapia R."/>
            <person name="Han C."/>
            <person name="Goodwin L."/>
            <person name="Pitluck S."/>
            <person name="Huntemann M."/>
            <person name="Liolios K."/>
            <person name="Pagani I."/>
            <person name="Mavromatis K."/>
            <person name="Ovchinikova G."/>
            <person name="Pati A."/>
            <person name="Chen A."/>
            <person name="Palaniappan K."/>
            <person name="Land M."/>
            <person name="Hauser L."/>
            <person name="Brambilla E.M."/>
            <person name="Kannan K.P."/>
            <person name="Rohde M."/>
            <person name="Tindall B.J."/>
            <person name="Goker M."/>
            <person name="Detter J.C."/>
            <person name="Woyke T."/>
            <person name="Bristow J."/>
            <person name="Eisen J.A."/>
            <person name="Markowitz V."/>
            <person name="Hugenholtz P."/>
            <person name="Kyrpides N.C."/>
            <person name="Klenk H.P."/>
            <person name="Lapidus A."/>
        </authorList>
    </citation>
    <scope>NUCLEOTIDE SEQUENCE [LARGE SCALE GENOMIC DNA]</scope>
    <source>
        <strain evidence="8">ATCC 33744 / DSM 2228 / GSL</strain>
    </source>
</reference>
<sequence length="125" mass="14611">MIIMDYLWETFKITFYLFLVIGFILAIYYVVKNKFNLTNSRKMEVIDTMRLANGETIYLIKVFDEIVMLGGSKEELNYLKSWPLAEINLEAEKSKKSSAKKNTFKDKFKNILAKNNNSNSSDQDE</sequence>
<dbReference type="PATRIC" id="fig|572479.3.peg.565"/>
<keyword evidence="8" id="KW-1185">Reference proteome</keyword>
<evidence type="ECO:0000256" key="5">
    <source>
        <dbReference type="ARBA" id="ARBA00023136"/>
    </source>
</evidence>
<evidence type="ECO:0008006" key="9">
    <source>
        <dbReference type="Google" id="ProtNLM"/>
    </source>
</evidence>
<dbReference type="HOGENOM" id="CLU_1989525_0_0_9"/>
<name>E3DPN8_HALPG</name>
<comment type="subcellular location">
    <subcellularLocation>
        <location evidence="1">Cell membrane</location>
    </subcellularLocation>
</comment>
<evidence type="ECO:0000313" key="7">
    <source>
        <dbReference type="EMBL" id="ADO76713.1"/>
    </source>
</evidence>
<keyword evidence="2" id="KW-1003">Cell membrane</keyword>
<dbReference type="AlphaFoldDB" id="E3DPN8"/>
<evidence type="ECO:0000256" key="6">
    <source>
        <dbReference type="SAM" id="Phobius"/>
    </source>
</evidence>
<feature type="transmembrane region" description="Helical" evidence="6">
    <location>
        <begin position="13"/>
        <end position="31"/>
    </location>
</feature>
<proteinExistence type="predicted"/>
<accession>E3DPN8</accession>
<keyword evidence="5 6" id="KW-0472">Membrane</keyword>
<dbReference type="STRING" id="572479.Hprae_0559"/>
<dbReference type="KEGG" id="hpk:Hprae_0559"/>
<organism evidence="7 8">
    <name type="scientific">Halanaerobium praevalens (strain ATCC 33744 / DSM 2228 / GSL)</name>
    <dbReference type="NCBI Taxonomy" id="572479"/>
    <lineage>
        <taxon>Bacteria</taxon>
        <taxon>Bacillati</taxon>
        <taxon>Bacillota</taxon>
        <taxon>Clostridia</taxon>
        <taxon>Halanaerobiales</taxon>
        <taxon>Halanaerobiaceae</taxon>
        <taxon>Halanaerobium</taxon>
    </lineage>
</organism>
<reference evidence="8" key="1">
    <citation type="submission" date="2010-10" db="EMBL/GenBank/DDBJ databases">
        <title>The complete genome of Halanaerobium praevalens DSM 2228.</title>
        <authorList>
            <consortium name="US DOE Joint Genome Institute (JGI-PGF)"/>
            <person name="Lucas S."/>
            <person name="Copeland A."/>
            <person name="Lapidus A."/>
            <person name="Glavina del Rio T."/>
            <person name="Dalin E."/>
            <person name="Tice H."/>
            <person name="Bruce D."/>
            <person name="Goodwin L."/>
            <person name="Pitluck S."/>
            <person name="Kyrpides N."/>
            <person name="Mavromatis K."/>
            <person name="Ivanova N."/>
            <person name="Ovchinnikova G."/>
            <person name="Chertkov O."/>
            <person name="Detter J.C."/>
            <person name="Han C."/>
            <person name="Larimer F."/>
            <person name="Land M."/>
            <person name="Hauser L."/>
            <person name="Markowitz V."/>
            <person name="Cheng J.-F."/>
            <person name="Hugenholtz P."/>
            <person name="Woyke T."/>
            <person name="Wu D."/>
            <person name="Tindall B."/>
            <person name="Pomrenke H.G."/>
            <person name="Brambilla E."/>
            <person name="Klenk H.-P."/>
            <person name="Eisen J.A."/>
        </authorList>
    </citation>
    <scope>NUCLEOTIDE SEQUENCE [LARGE SCALE GENOMIC DNA]</scope>
    <source>
        <strain evidence="8">ATCC 33744 / DSM 2228 / GSL</strain>
    </source>
</reference>
<dbReference type="Pfam" id="PF04347">
    <property type="entry name" value="FliO"/>
    <property type="match status" value="1"/>
</dbReference>
<protein>
    <recommendedName>
        <fullName evidence="9">Flagellar protein FliO/FliZ</fullName>
    </recommendedName>
</protein>
<dbReference type="EMBL" id="CP002175">
    <property type="protein sequence ID" value="ADO76713.1"/>
    <property type="molecule type" value="Genomic_DNA"/>
</dbReference>